<dbReference type="Pfam" id="PF01553">
    <property type="entry name" value="Acyltransferase"/>
    <property type="match status" value="1"/>
</dbReference>
<dbReference type="GO" id="GO:0003841">
    <property type="term" value="F:1-acylglycerol-3-phosphate O-acyltransferase activity"/>
    <property type="evidence" value="ECO:0007669"/>
    <property type="project" value="TreeGrafter"/>
</dbReference>
<comment type="pathway">
    <text evidence="1">Lipid metabolism.</text>
</comment>
<accession>A0A518G5X0</accession>
<evidence type="ECO:0000256" key="3">
    <source>
        <dbReference type="ARBA" id="ARBA00023315"/>
    </source>
</evidence>
<evidence type="ECO:0000313" key="7">
    <source>
        <dbReference type="Proteomes" id="UP000318017"/>
    </source>
</evidence>
<sequence length="280" mass="31614">MEIENRRFLCKLPKSGAWPILLGNPPVGSPTIGVGSEREWDVNWKSLPVAAAIDPRSGSQASETQSVNGHPRPTPQNWMCKITGQTIILLARFFSGYTVRWVDCQPDTCQRVYFANHTSHLDAVVLWSALPAEIRTLTRPVAAKDYWGKSRWRRFLAKSFNALLIDRKEIKVHQSPVDLMVREIGDLYSLIVFPEGGRGDDGTMGEFKSGIYYLAKKRPDLELVPVYMENLNRILPRGEYMPVPLLSSITIGHPIWLEAGEPKSDFLNRAREAIRSLKDA</sequence>
<reference evidence="6 7" key="1">
    <citation type="submission" date="2019-02" db="EMBL/GenBank/DDBJ databases">
        <title>Deep-cultivation of Planctomycetes and their phenomic and genomic characterization uncovers novel biology.</title>
        <authorList>
            <person name="Wiegand S."/>
            <person name="Jogler M."/>
            <person name="Boedeker C."/>
            <person name="Pinto D."/>
            <person name="Vollmers J."/>
            <person name="Rivas-Marin E."/>
            <person name="Kohn T."/>
            <person name="Peeters S.H."/>
            <person name="Heuer A."/>
            <person name="Rast P."/>
            <person name="Oberbeckmann S."/>
            <person name="Bunk B."/>
            <person name="Jeske O."/>
            <person name="Meyerdierks A."/>
            <person name="Storesund J.E."/>
            <person name="Kallscheuer N."/>
            <person name="Luecker S."/>
            <person name="Lage O.M."/>
            <person name="Pohl T."/>
            <person name="Merkel B.J."/>
            <person name="Hornburger P."/>
            <person name="Mueller R.-W."/>
            <person name="Bruemmer F."/>
            <person name="Labrenz M."/>
            <person name="Spormann A.M."/>
            <person name="Op den Camp H."/>
            <person name="Overmann J."/>
            <person name="Amann R."/>
            <person name="Jetten M.S.M."/>
            <person name="Mascher T."/>
            <person name="Medema M.H."/>
            <person name="Devos D.P."/>
            <person name="Kaster A.-K."/>
            <person name="Ovreas L."/>
            <person name="Rohde M."/>
            <person name="Galperin M.Y."/>
            <person name="Jogler C."/>
        </authorList>
    </citation>
    <scope>NUCLEOTIDE SEQUENCE [LARGE SCALE GENOMIC DNA]</scope>
    <source>
        <strain evidence="6 7">Q31a</strain>
    </source>
</reference>
<dbReference type="GO" id="GO:0006654">
    <property type="term" value="P:phosphatidic acid biosynthetic process"/>
    <property type="evidence" value="ECO:0007669"/>
    <property type="project" value="TreeGrafter"/>
</dbReference>
<gene>
    <name evidence="6" type="ORF">Q31a_22770</name>
</gene>
<dbReference type="Proteomes" id="UP000318017">
    <property type="component" value="Chromosome"/>
</dbReference>
<dbReference type="KEGG" id="ahel:Q31a_22770"/>
<keyword evidence="7" id="KW-1185">Reference proteome</keyword>
<dbReference type="AlphaFoldDB" id="A0A518G5X0"/>
<name>A0A518G5X0_9BACT</name>
<evidence type="ECO:0000256" key="2">
    <source>
        <dbReference type="ARBA" id="ARBA00022679"/>
    </source>
</evidence>
<evidence type="ECO:0000259" key="5">
    <source>
        <dbReference type="SMART" id="SM00563"/>
    </source>
</evidence>
<dbReference type="PANTHER" id="PTHR10434:SF11">
    <property type="entry name" value="1-ACYL-SN-GLYCEROL-3-PHOSPHATE ACYLTRANSFERASE"/>
    <property type="match status" value="1"/>
</dbReference>
<dbReference type="CDD" id="cd07989">
    <property type="entry name" value="LPLAT_AGPAT-like"/>
    <property type="match status" value="1"/>
</dbReference>
<feature type="compositionally biased region" description="Polar residues" evidence="4">
    <location>
        <begin position="57"/>
        <end position="68"/>
    </location>
</feature>
<dbReference type="SMART" id="SM00563">
    <property type="entry name" value="PlsC"/>
    <property type="match status" value="1"/>
</dbReference>
<protein>
    <submittedName>
        <fullName evidence="6">2-acyl-glycerophospho-ethanolamine acyltransferase</fullName>
    </submittedName>
</protein>
<organism evidence="6 7">
    <name type="scientific">Aureliella helgolandensis</name>
    <dbReference type="NCBI Taxonomy" id="2527968"/>
    <lineage>
        <taxon>Bacteria</taxon>
        <taxon>Pseudomonadati</taxon>
        <taxon>Planctomycetota</taxon>
        <taxon>Planctomycetia</taxon>
        <taxon>Pirellulales</taxon>
        <taxon>Pirellulaceae</taxon>
        <taxon>Aureliella</taxon>
    </lineage>
</organism>
<keyword evidence="3 6" id="KW-0012">Acyltransferase</keyword>
<proteinExistence type="predicted"/>
<dbReference type="EMBL" id="CP036298">
    <property type="protein sequence ID" value="QDV23964.1"/>
    <property type="molecule type" value="Genomic_DNA"/>
</dbReference>
<feature type="region of interest" description="Disordered" evidence="4">
    <location>
        <begin position="54"/>
        <end position="75"/>
    </location>
</feature>
<dbReference type="InterPro" id="IPR002123">
    <property type="entry name" value="Plipid/glycerol_acylTrfase"/>
</dbReference>
<evidence type="ECO:0000313" key="6">
    <source>
        <dbReference type="EMBL" id="QDV23964.1"/>
    </source>
</evidence>
<keyword evidence="2 6" id="KW-0808">Transferase</keyword>
<evidence type="ECO:0000256" key="4">
    <source>
        <dbReference type="SAM" id="MobiDB-lite"/>
    </source>
</evidence>
<feature type="domain" description="Phospholipid/glycerol acyltransferase" evidence="5">
    <location>
        <begin position="111"/>
        <end position="231"/>
    </location>
</feature>
<dbReference type="PANTHER" id="PTHR10434">
    <property type="entry name" value="1-ACYL-SN-GLYCEROL-3-PHOSPHATE ACYLTRANSFERASE"/>
    <property type="match status" value="1"/>
</dbReference>
<dbReference type="SUPFAM" id="SSF69593">
    <property type="entry name" value="Glycerol-3-phosphate (1)-acyltransferase"/>
    <property type="match status" value="1"/>
</dbReference>
<evidence type="ECO:0000256" key="1">
    <source>
        <dbReference type="ARBA" id="ARBA00005189"/>
    </source>
</evidence>